<dbReference type="EMBL" id="JAACXV010005116">
    <property type="protein sequence ID" value="KAF7276901.1"/>
    <property type="molecule type" value="Genomic_DNA"/>
</dbReference>
<evidence type="ECO:0000256" key="2">
    <source>
        <dbReference type="ARBA" id="ARBA00022448"/>
    </source>
</evidence>
<dbReference type="Proteomes" id="UP000625711">
    <property type="component" value="Unassembled WGS sequence"/>
</dbReference>
<evidence type="ECO:0000313" key="11">
    <source>
        <dbReference type="EMBL" id="KAF7276901.1"/>
    </source>
</evidence>
<comment type="caution">
    <text evidence="11">The sequence shown here is derived from an EMBL/GenBank/DDBJ whole genome shotgun (WGS) entry which is preliminary data.</text>
</comment>
<keyword evidence="3 8" id="KW-0812">Transmembrane</keyword>
<feature type="domain" description="ABC transporter" evidence="9">
    <location>
        <begin position="101"/>
        <end position="320"/>
    </location>
</feature>
<evidence type="ECO:0000256" key="4">
    <source>
        <dbReference type="ARBA" id="ARBA00022741"/>
    </source>
</evidence>
<evidence type="ECO:0000256" key="7">
    <source>
        <dbReference type="ARBA" id="ARBA00023136"/>
    </source>
</evidence>
<dbReference type="InterPro" id="IPR017871">
    <property type="entry name" value="ABC_transporter-like_CS"/>
</dbReference>
<dbReference type="SMART" id="SM00382">
    <property type="entry name" value="AAA"/>
    <property type="match status" value="1"/>
</dbReference>
<dbReference type="GO" id="GO:0016887">
    <property type="term" value="F:ATP hydrolysis activity"/>
    <property type="evidence" value="ECO:0007669"/>
    <property type="project" value="InterPro"/>
</dbReference>
<keyword evidence="7 8" id="KW-0472">Membrane</keyword>
<accession>A0A834MCS3</accession>
<name>A0A834MCS3_RHYFE</name>
<dbReference type="InterPro" id="IPR050173">
    <property type="entry name" value="ABC_transporter_C-like"/>
</dbReference>
<dbReference type="PANTHER" id="PTHR24223">
    <property type="entry name" value="ATP-BINDING CASSETTE SUB-FAMILY C"/>
    <property type="match status" value="1"/>
</dbReference>
<sequence>MQVTFYLKSLLICLGILASRLGFYILIIGYVWLGYIPDARLVYYVLTIFNQLRYLLGVSIPIGMGRAAELLAAIYRINRVLKAEELHKENAHDDPTLKPRIQLSNATVTINTRIALQEVSVTITHGLNIVSGPVGSGKSSLLKAFLQDYPLESGSVSTYGRISYASQDPWLFPSSIKQNIIFGEAYNEARYQEVVKVCALTYDLNILEKGDQTIVSDNGLNLSKGQQARVNLARAIYKESEIYLLDDSLTALDAHVQDYIFNECIRKYLKDKIVVLVTQTVQQIQDADNVIIMENSKIRSMGSPTDISMEELAQLVGKDDDMEKEIIEDDKVVEKPEHHNEKDKLLETEQTSKRKIYHEVKKKGDVSFMVYLKYFTYGGGLCFIFSIAVMFIVAQGTETYSEKLIAMWIDSQQKEVDLKMENLTASVEFEEAVTNKDYYMNWYSIMIFSSICLLLARAYMLYDFCRRASIKLHKIMSSTVINAVMSFFDMHFIGNVLNRFSQDLINIDEFLPNTMSECLRVTIAIVGIVINVSLINWRFLIPASVFFTLTFIVRRLYMPTGRSLKRLEAATRSPLVGHLNASLEGLTTIRAYKAENILREEFDRHQDLYTSAHYMLICTMRAFGFSLDFLCSILIALVVSRFLFFETDTSAGNVGLVISQVFMLAGSVQWGVRQWADLENQMTS</sequence>
<dbReference type="PROSITE" id="PS50893">
    <property type="entry name" value="ABC_TRANSPORTER_2"/>
    <property type="match status" value="1"/>
</dbReference>
<evidence type="ECO:0000256" key="6">
    <source>
        <dbReference type="ARBA" id="ARBA00022989"/>
    </source>
</evidence>
<evidence type="ECO:0000313" key="12">
    <source>
        <dbReference type="Proteomes" id="UP000625711"/>
    </source>
</evidence>
<feature type="transmembrane region" description="Helical" evidence="8">
    <location>
        <begin position="12"/>
        <end position="33"/>
    </location>
</feature>
<dbReference type="InterPro" id="IPR027417">
    <property type="entry name" value="P-loop_NTPase"/>
</dbReference>
<protein>
    <submittedName>
        <fullName evidence="11">Uncharacterized protein</fullName>
    </submittedName>
</protein>
<evidence type="ECO:0000256" key="1">
    <source>
        <dbReference type="ARBA" id="ARBA00004141"/>
    </source>
</evidence>
<organism evidence="11 12">
    <name type="scientific">Rhynchophorus ferrugineus</name>
    <name type="common">Red palm weevil</name>
    <name type="synonym">Curculio ferrugineus</name>
    <dbReference type="NCBI Taxonomy" id="354439"/>
    <lineage>
        <taxon>Eukaryota</taxon>
        <taxon>Metazoa</taxon>
        <taxon>Ecdysozoa</taxon>
        <taxon>Arthropoda</taxon>
        <taxon>Hexapoda</taxon>
        <taxon>Insecta</taxon>
        <taxon>Pterygota</taxon>
        <taxon>Neoptera</taxon>
        <taxon>Endopterygota</taxon>
        <taxon>Coleoptera</taxon>
        <taxon>Polyphaga</taxon>
        <taxon>Cucujiformia</taxon>
        <taxon>Curculionidae</taxon>
        <taxon>Dryophthorinae</taxon>
        <taxon>Rhynchophorus</taxon>
    </lineage>
</organism>
<dbReference type="SUPFAM" id="SSF52540">
    <property type="entry name" value="P-loop containing nucleoside triphosphate hydrolases"/>
    <property type="match status" value="1"/>
</dbReference>
<evidence type="ECO:0000256" key="8">
    <source>
        <dbReference type="SAM" id="Phobius"/>
    </source>
</evidence>
<feature type="non-terminal residue" evidence="11">
    <location>
        <position position="1"/>
    </location>
</feature>
<dbReference type="Gene3D" id="3.40.50.300">
    <property type="entry name" value="P-loop containing nucleotide triphosphate hydrolases"/>
    <property type="match status" value="1"/>
</dbReference>
<feature type="transmembrane region" description="Helical" evidence="8">
    <location>
        <begin position="539"/>
        <end position="557"/>
    </location>
</feature>
<keyword evidence="5" id="KW-0067">ATP-binding</keyword>
<dbReference type="GO" id="GO:0005524">
    <property type="term" value="F:ATP binding"/>
    <property type="evidence" value="ECO:0007669"/>
    <property type="project" value="UniProtKB-KW"/>
</dbReference>
<reference evidence="11" key="1">
    <citation type="submission" date="2020-08" db="EMBL/GenBank/DDBJ databases">
        <title>Genome sequencing and assembly of the red palm weevil Rhynchophorus ferrugineus.</title>
        <authorList>
            <person name="Dias G.B."/>
            <person name="Bergman C.M."/>
            <person name="Manee M."/>
        </authorList>
    </citation>
    <scope>NUCLEOTIDE SEQUENCE</scope>
    <source>
        <strain evidence="11">AA-2017</strain>
        <tissue evidence="11">Whole larva</tissue>
    </source>
</reference>
<dbReference type="InterPro" id="IPR036640">
    <property type="entry name" value="ABC1_TM_sf"/>
</dbReference>
<dbReference type="Pfam" id="PF00664">
    <property type="entry name" value="ABC_membrane"/>
    <property type="match status" value="1"/>
</dbReference>
<comment type="subcellular location">
    <subcellularLocation>
        <location evidence="1">Membrane</location>
        <topology evidence="1">Multi-pass membrane protein</topology>
    </subcellularLocation>
</comment>
<feature type="transmembrane region" description="Helical" evidence="8">
    <location>
        <begin position="474"/>
        <end position="494"/>
    </location>
</feature>
<feature type="domain" description="ABC transmembrane type-1" evidence="10">
    <location>
        <begin position="442"/>
        <end position="680"/>
    </location>
</feature>
<feature type="transmembrane region" description="Helical" evidence="8">
    <location>
        <begin position="622"/>
        <end position="644"/>
    </location>
</feature>
<gene>
    <name evidence="11" type="ORF">GWI33_009671</name>
</gene>
<proteinExistence type="predicted"/>
<evidence type="ECO:0000259" key="10">
    <source>
        <dbReference type="PROSITE" id="PS50929"/>
    </source>
</evidence>
<keyword evidence="4" id="KW-0547">Nucleotide-binding</keyword>
<dbReference type="FunFam" id="1.20.1560.10:FF:000014">
    <property type="entry name" value="Multidrug resistance-associated protein member 4"/>
    <property type="match status" value="1"/>
</dbReference>
<keyword evidence="6 8" id="KW-1133">Transmembrane helix</keyword>
<feature type="transmembrane region" description="Helical" evidence="8">
    <location>
        <begin position="371"/>
        <end position="394"/>
    </location>
</feature>
<evidence type="ECO:0000259" key="9">
    <source>
        <dbReference type="PROSITE" id="PS50893"/>
    </source>
</evidence>
<dbReference type="CDD" id="cd18580">
    <property type="entry name" value="ABC_6TM_ABCC_D2"/>
    <property type="match status" value="1"/>
</dbReference>
<evidence type="ECO:0000256" key="3">
    <source>
        <dbReference type="ARBA" id="ARBA00022692"/>
    </source>
</evidence>
<keyword evidence="2" id="KW-0813">Transport</keyword>
<feature type="transmembrane region" description="Helical" evidence="8">
    <location>
        <begin position="650"/>
        <end position="672"/>
    </location>
</feature>
<dbReference type="GO" id="GO:0140359">
    <property type="term" value="F:ABC-type transporter activity"/>
    <property type="evidence" value="ECO:0007669"/>
    <property type="project" value="InterPro"/>
</dbReference>
<dbReference type="InterPro" id="IPR011527">
    <property type="entry name" value="ABC1_TM_dom"/>
</dbReference>
<dbReference type="Pfam" id="PF00005">
    <property type="entry name" value="ABC_tran"/>
    <property type="match status" value="1"/>
</dbReference>
<dbReference type="PROSITE" id="PS00211">
    <property type="entry name" value="ABC_TRANSPORTER_1"/>
    <property type="match status" value="1"/>
</dbReference>
<dbReference type="InterPro" id="IPR044726">
    <property type="entry name" value="ABCC_6TM_D2"/>
</dbReference>
<evidence type="ECO:0000256" key="5">
    <source>
        <dbReference type="ARBA" id="ARBA00022840"/>
    </source>
</evidence>
<dbReference type="AlphaFoldDB" id="A0A834MCS3"/>
<dbReference type="InterPro" id="IPR003439">
    <property type="entry name" value="ABC_transporter-like_ATP-bd"/>
</dbReference>
<dbReference type="InterPro" id="IPR003593">
    <property type="entry name" value="AAA+_ATPase"/>
</dbReference>
<dbReference type="PROSITE" id="PS50929">
    <property type="entry name" value="ABC_TM1F"/>
    <property type="match status" value="1"/>
</dbReference>
<dbReference type="SUPFAM" id="SSF90123">
    <property type="entry name" value="ABC transporter transmembrane region"/>
    <property type="match status" value="1"/>
</dbReference>
<dbReference type="GO" id="GO:0016020">
    <property type="term" value="C:membrane"/>
    <property type="evidence" value="ECO:0007669"/>
    <property type="project" value="UniProtKB-SubCell"/>
</dbReference>
<dbReference type="OrthoDB" id="6500128at2759"/>
<dbReference type="PANTHER" id="PTHR24223:SF448">
    <property type="entry name" value="FI20146P1-RELATED"/>
    <property type="match status" value="1"/>
</dbReference>
<keyword evidence="12" id="KW-1185">Reference proteome</keyword>
<dbReference type="Gene3D" id="1.20.1560.10">
    <property type="entry name" value="ABC transporter type 1, transmembrane domain"/>
    <property type="match status" value="1"/>
</dbReference>
<feature type="transmembrane region" description="Helical" evidence="8">
    <location>
        <begin position="442"/>
        <end position="462"/>
    </location>
</feature>
<dbReference type="CDD" id="cd03250">
    <property type="entry name" value="ABCC_MRP_domain1"/>
    <property type="match status" value="1"/>
</dbReference>